<evidence type="ECO:0000256" key="2">
    <source>
        <dbReference type="ARBA" id="ARBA00022448"/>
    </source>
</evidence>
<dbReference type="PROSITE" id="PS52016">
    <property type="entry name" value="TONB_DEPENDENT_REC_3"/>
    <property type="match status" value="1"/>
</dbReference>
<evidence type="ECO:0000256" key="11">
    <source>
        <dbReference type="ARBA" id="ARBA00023237"/>
    </source>
</evidence>
<evidence type="ECO:0000256" key="4">
    <source>
        <dbReference type="ARBA" id="ARBA00022496"/>
    </source>
</evidence>
<evidence type="ECO:0000256" key="3">
    <source>
        <dbReference type="ARBA" id="ARBA00022452"/>
    </source>
</evidence>
<evidence type="ECO:0000256" key="14">
    <source>
        <dbReference type="SAM" id="SignalP"/>
    </source>
</evidence>
<dbReference type="PROSITE" id="PS01156">
    <property type="entry name" value="TONB_DEPENDENT_REC_2"/>
    <property type="match status" value="1"/>
</dbReference>
<keyword evidence="3 12" id="KW-1134">Transmembrane beta strand</keyword>
<feature type="short sequence motif" description="TonB C-terminal box" evidence="13">
    <location>
        <begin position="777"/>
        <end position="794"/>
    </location>
</feature>
<evidence type="ECO:0000256" key="5">
    <source>
        <dbReference type="ARBA" id="ARBA00022692"/>
    </source>
</evidence>
<feature type="domain" description="TonB-dependent receptor-like beta-barrel" evidence="15">
    <location>
        <begin position="263"/>
        <end position="764"/>
    </location>
</feature>
<keyword evidence="8" id="KW-0406">Ion transport</keyword>
<sequence length="794" mass="87561">MTANLPLKKRLLAISIVSSFSALSGTAMAQDDNEQKKVTKDKYESIEVTGRSVSYANNSSTESMKLQQSGMTSALASVDNLPGVLINEGDPFGSDEWSTSISMRGFQLDLESQQIGMTMDGIPNGNSNYAGGTKANRFVDSENLATSEVSQGTADIASRSHEALGGTINFTSIDPALDERLTISSTLGEYNAQKLYARYDTGEVAKDTFAWISLSSQQNDDYMDGSATNTRDHIAAKVISRINETDVVGYISHDDAREYTYQRVYGLAQYEQNPEWDGLLADWTGNPYQDQAWRQGWGTARENTLAYLKAEREFDDIIISANTYYHKNEGRGIWIPYYMADVTDDGEGNAHSELDGSTTVYGGGYSDLIYFVNRDGQSLSPVEGCQSSIAYPYGGGGAEVDGDCYEQGAIPVSSRRHTHYQKERYGFNADFVWNTMLGDMPNVVRAGIWYEDYTRDMARDWHKTIDAATGPRFENTPYWVQYDRKFLVETLMYYAEDELDAGFAKFRLGVKQFKVDLEKDDQIDAVNDISVSSDSDVLLSVGVVAPIPAVRGLEAFAGYTENYAAIKDVILEDNNNDVSNVEPETADNIDVGLRYSSPGFNASLTYYDIRFENRITFFSVAEVDGIDFLESAEGAYINVGGIDSQGIEASVDYAITDSLSVYGSYTYNDSTYNGDVQNAGSENSIAGNRVLGSAKEMAVVSFDYSHDDYFAGISTKYVGPRYLNQANSQRTDSYIISDFYIGKTVYDLGPGVDSLEMRLTVNNLFDEDYLGSIAPNAGWIGAPRIAALNVKLAF</sequence>
<dbReference type="InterPro" id="IPR000531">
    <property type="entry name" value="Beta-barrel_TonB"/>
</dbReference>
<dbReference type="InterPro" id="IPR039426">
    <property type="entry name" value="TonB-dep_rcpt-like"/>
</dbReference>
<dbReference type="PANTHER" id="PTHR32552:SF89">
    <property type="entry name" value="CATECHOLATE SIDEROPHORE RECEPTOR FIU"/>
    <property type="match status" value="1"/>
</dbReference>
<keyword evidence="9" id="KW-0798">TonB box</keyword>
<dbReference type="Gene3D" id="2.40.170.20">
    <property type="entry name" value="TonB-dependent receptor, beta-barrel domain"/>
    <property type="match status" value="1"/>
</dbReference>
<keyword evidence="17" id="KW-1185">Reference proteome</keyword>
<comment type="subcellular location">
    <subcellularLocation>
        <location evidence="1 12">Cell outer membrane</location>
        <topology evidence="1 12">Multi-pass membrane protein</topology>
    </subcellularLocation>
</comment>
<keyword evidence="6 14" id="KW-0732">Signal</keyword>
<name>A0ABV7JS52_9ALTE</name>
<protein>
    <submittedName>
        <fullName evidence="16">TonB-dependent receptor domain-containing protein</fullName>
    </submittedName>
</protein>
<keyword evidence="2 12" id="KW-0813">Transport</keyword>
<dbReference type="InterPro" id="IPR037066">
    <property type="entry name" value="Plug_dom_sf"/>
</dbReference>
<dbReference type="PANTHER" id="PTHR32552">
    <property type="entry name" value="FERRICHROME IRON RECEPTOR-RELATED"/>
    <property type="match status" value="1"/>
</dbReference>
<evidence type="ECO:0000313" key="16">
    <source>
        <dbReference type="EMBL" id="MFC3200940.1"/>
    </source>
</evidence>
<dbReference type="Gene3D" id="2.170.130.10">
    <property type="entry name" value="TonB-dependent receptor, plug domain"/>
    <property type="match status" value="1"/>
</dbReference>
<evidence type="ECO:0000256" key="8">
    <source>
        <dbReference type="ARBA" id="ARBA00023065"/>
    </source>
</evidence>
<proteinExistence type="inferred from homology"/>
<keyword evidence="10 12" id="KW-0472">Membrane</keyword>
<evidence type="ECO:0000256" key="13">
    <source>
        <dbReference type="PROSITE-ProRule" id="PRU10144"/>
    </source>
</evidence>
<evidence type="ECO:0000259" key="15">
    <source>
        <dbReference type="Pfam" id="PF00593"/>
    </source>
</evidence>
<keyword evidence="7" id="KW-0408">Iron</keyword>
<reference evidence="17" key="1">
    <citation type="journal article" date="2019" name="Int. J. Syst. Evol. Microbiol.">
        <title>The Global Catalogue of Microorganisms (GCM) 10K type strain sequencing project: providing services to taxonomists for standard genome sequencing and annotation.</title>
        <authorList>
            <consortium name="The Broad Institute Genomics Platform"/>
            <consortium name="The Broad Institute Genome Sequencing Center for Infectious Disease"/>
            <person name="Wu L."/>
            <person name="Ma J."/>
        </authorList>
    </citation>
    <scope>NUCLEOTIDE SEQUENCE [LARGE SCALE GENOMIC DNA]</scope>
    <source>
        <strain evidence="17">KCTC 52449</strain>
    </source>
</reference>
<keyword evidence="16" id="KW-0675">Receptor</keyword>
<evidence type="ECO:0000256" key="1">
    <source>
        <dbReference type="ARBA" id="ARBA00004571"/>
    </source>
</evidence>
<gene>
    <name evidence="16" type="ORF">ACFOEW_03785</name>
</gene>
<evidence type="ECO:0000256" key="7">
    <source>
        <dbReference type="ARBA" id="ARBA00023004"/>
    </source>
</evidence>
<evidence type="ECO:0000313" key="17">
    <source>
        <dbReference type="Proteomes" id="UP001595477"/>
    </source>
</evidence>
<comment type="caution">
    <text evidence="16">The sequence shown here is derived from an EMBL/GenBank/DDBJ whole genome shotgun (WGS) entry which is preliminary data.</text>
</comment>
<evidence type="ECO:0000256" key="12">
    <source>
        <dbReference type="PROSITE-ProRule" id="PRU01360"/>
    </source>
</evidence>
<keyword evidence="4" id="KW-0410">Iron transport</keyword>
<evidence type="ECO:0000256" key="9">
    <source>
        <dbReference type="ARBA" id="ARBA00023077"/>
    </source>
</evidence>
<keyword evidence="5 12" id="KW-0812">Transmembrane</keyword>
<dbReference type="EMBL" id="JBHRSX010000012">
    <property type="protein sequence ID" value="MFC3200940.1"/>
    <property type="molecule type" value="Genomic_DNA"/>
</dbReference>
<dbReference type="InterPro" id="IPR010917">
    <property type="entry name" value="TonB_rcpt_CS"/>
</dbReference>
<keyword evidence="11 12" id="KW-0998">Cell outer membrane</keyword>
<dbReference type="Proteomes" id="UP001595477">
    <property type="component" value="Unassembled WGS sequence"/>
</dbReference>
<organism evidence="16 17">
    <name type="scientific">Alteromonas oceani</name>
    <dbReference type="NCBI Taxonomy" id="2071609"/>
    <lineage>
        <taxon>Bacteria</taxon>
        <taxon>Pseudomonadati</taxon>
        <taxon>Pseudomonadota</taxon>
        <taxon>Gammaproteobacteria</taxon>
        <taxon>Alteromonadales</taxon>
        <taxon>Alteromonadaceae</taxon>
        <taxon>Alteromonas/Salinimonas group</taxon>
        <taxon>Alteromonas</taxon>
    </lineage>
</organism>
<dbReference type="RefSeq" id="WP_123323769.1">
    <property type="nucleotide sequence ID" value="NZ_JBHRSX010000012.1"/>
</dbReference>
<dbReference type="InterPro" id="IPR036942">
    <property type="entry name" value="Beta-barrel_TonB_sf"/>
</dbReference>
<feature type="chain" id="PRO_5045061870" evidence="14">
    <location>
        <begin position="30"/>
        <end position="794"/>
    </location>
</feature>
<comment type="similarity">
    <text evidence="12">Belongs to the TonB-dependent receptor family.</text>
</comment>
<accession>A0ABV7JS52</accession>
<dbReference type="SUPFAM" id="SSF56935">
    <property type="entry name" value="Porins"/>
    <property type="match status" value="1"/>
</dbReference>
<evidence type="ECO:0000256" key="10">
    <source>
        <dbReference type="ARBA" id="ARBA00023136"/>
    </source>
</evidence>
<evidence type="ECO:0000256" key="6">
    <source>
        <dbReference type="ARBA" id="ARBA00022729"/>
    </source>
</evidence>
<dbReference type="Pfam" id="PF00593">
    <property type="entry name" value="TonB_dep_Rec_b-barrel"/>
    <property type="match status" value="1"/>
</dbReference>
<feature type="signal peptide" evidence="14">
    <location>
        <begin position="1"/>
        <end position="29"/>
    </location>
</feature>